<keyword evidence="1" id="KW-0863">Zinc-finger</keyword>
<dbReference type="Gene3D" id="3.30.160.60">
    <property type="entry name" value="Classic Zinc Finger"/>
    <property type="match status" value="1"/>
</dbReference>
<evidence type="ECO:0000313" key="4">
    <source>
        <dbReference type="Proteomes" id="UP001075354"/>
    </source>
</evidence>
<feature type="domain" description="C2H2-type" evidence="2">
    <location>
        <begin position="90"/>
        <end position="118"/>
    </location>
</feature>
<accession>A0AAV7XFL1</accession>
<dbReference type="AlphaFoldDB" id="A0AAV7XFL1"/>
<comment type="caution">
    <text evidence="3">The sequence shown here is derived from an EMBL/GenBank/DDBJ whole genome shotgun (WGS) entry which is preliminary data.</text>
</comment>
<organism evidence="3 4">
    <name type="scientific">Megalurothrips usitatus</name>
    <name type="common">bean blossom thrips</name>
    <dbReference type="NCBI Taxonomy" id="439358"/>
    <lineage>
        <taxon>Eukaryota</taxon>
        <taxon>Metazoa</taxon>
        <taxon>Ecdysozoa</taxon>
        <taxon>Arthropoda</taxon>
        <taxon>Hexapoda</taxon>
        <taxon>Insecta</taxon>
        <taxon>Pterygota</taxon>
        <taxon>Neoptera</taxon>
        <taxon>Paraneoptera</taxon>
        <taxon>Thysanoptera</taxon>
        <taxon>Terebrantia</taxon>
        <taxon>Thripoidea</taxon>
        <taxon>Thripidae</taxon>
        <taxon>Megalurothrips</taxon>
    </lineage>
</organism>
<dbReference type="SMART" id="SM00355">
    <property type="entry name" value="ZnF_C2H2"/>
    <property type="match status" value="2"/>
</dbReference>
<name>A0AAV7XFL1_9NEOP</name>
<dbReference type="InterPro" id="IPR036236">
    <property type="entry name" value="Znf_C2H2_sf"/>
</dbReference>
<reference evidence="3" key="1">
    <citation type="submission" date="2022-12" db="EMBL/GenBank/DDBJ databases">
        <title>Chromosome-level genome assembly of the bean flower thrips Megalurothrips usitatus.</title>
        <authorList>
            <person name="Ma L."/>
            <person name="Liu Q."/>
            <person name="Li H."/>
            <person name="Cai W."/>
        </authorList>
    </citation>
    <scope>NUCLEOTIDE SEQUENCE</scope>
    <source>
        <strain evidence="3">Cailab_2022a</strain>
    </source>
</reference>
<sequence>MTSPAFSCLGEAEEGKSTYALRFRKKLTKMKKSGGPGGVEVEAVEAEAGLVAGAGSAAGNQCWVCGKEFANPANVQRHLDNIHGKDQGPFQCPVCGKLAKNRHSLSFHVYQYHRKTASKK</sequence>
<dbReference type="Pfam" id="PF00096">
    <property type="entry name" value="zf-C2H2"/>
    <property type="match status" value="1"/>
</dbReference>
<evidence type="ECO:0000259" key="2">
    <source>
        <dbReference type="PROSITE" id="PS50157"/>
    </source>
</evidence>
<evidence type="ECO:0000313" key="3">
    <source>
        <dbReference type="EMBL" id="KAJ1524865.1"/>
    </source>
</evidence>
<proteinExistence type="predicted"/>
<dbReference type="InterPro" id="IPR013087">
    <property type="entry name" value="Znf_C2H2_type"/>
</dbReference>
<evidence type="ECO:0000256" key="1">
    <source>
        <dbReference type="PROSITE-ProRule" id="PRU00042"/>
    </source>
</evidence>
<dbReference type="EMBL" id="JAPTSV010000008">
    <property type="protein sequence ID" value="KAJ1524865.1"/>
    <property type="molecule type" value="Genomic_DNA"/>
</dbReference>
<dbReference type="SUPFAM" id="SSF57667">
    <property type="entry name" value="beta-beta-alpha zinc fingers"/>
    <property type="match status" value="1"/>
</dbReference>
<keyword evidence="4" id="KW-1185">Reference proteome</keyword>
<gene>
    <name evidence="3" type="ORF">ONE63_009731</name>
</gene>
<dbReference type="Proteomes" id="UP001075354">
    <property type="component" value="Chromosome 8"/>
</dbReference>
<dbReference type="GO" id="GO:0008270">
    <property type="term" value="F:zinc ion binding"/>
    <property type="evidence" value="ECO:0007669"/>
    <property type="project" value="UniProtKB-KW"/>
</dbReference>
<keyword evidence="1" id="KW-0479">Metal-binding</keyword>
<feature type="domain" description="C2H2-type" evidence="2">
    <location>
        <begin position="60"/>
        <end position="88"/>
    </location>
</feature>
<protein>
    <recommendedName>
        <fullName evidence="2">C2H2-type domain-containing protein</fullName>
    </recommendedName>
</protein>
<dbReference type="PROSITE" id="PS00028">
    <property type="entry name" value="ZINC_FINGER_C2H2_1"/>
    <property type="match status" value="1"/>
</dbReference>
<dbReference type="PROSITE" id="PS50157">
    <property type="entry name" value="ZINC_FINGER_C2H2_2"/>
    <property type="match status" value="2"/>
</dbReference>
<keyword evidence="1" id="KW-0862">Zinc</keyword>